<reference evidence="2" key="1">
    <citation type="submission" date="2017-01" db="EMBL/GenBank/DDBJ databases">
        <authorList>
            <person name="Varghese N."/>
            <person name="Submissions S."/>
        </authorList>
    </citation>
    <scope>NUCLEOTIDE SEQUENCE [LARGE SCALE GENOMIC DNA]</scope>
    <source>
        <strain evidence="2">DSM 21054</strain>
    </source>
</reference>
<organism evidence="1 2">
    <name type="scientific">Filimonas lacunae</name>
    <dbReference type="NCBI Taxonomy" id="477680"/>
    <lineage>
        <taxon>Bacteria</taxon>
        <taxon>Pseudomonadati</taxon>
        <taxon>Bacteroidota</taxon>
        <taxon>Chitinophagia</taxon>
        <taxon>Chitinophagales</taxon>
        <taxon>Chitinophagaceae</taxon>
        <taxon>Filimonas</taxon>
    </lineage>
</organism>
<dbReference type="STRING" id="477680.SAMN05421788_104146"/>
<keyword evidence="2" id="KW-1185">Reference proteome</keyword>
<dbReference type="KEGG" id="fln:FLA_0097"/>
<dbReference type="Proteomes" id="UP000186917">
    <property type="component" value="Unassembled WGS sequence"/>
</dbReference>
<evidence type="ECO:0000313" key="2">
    <source>
        <dbReference type="Proteomes" id="UP000186917"/>
    </source>
</evidence>
<evidence type="ECO:0000313" key="1">
    <source>
        <dbReference type="EMBL" id="SIT15278.1"/>
    </source>
</evidence>
<protein>
    <recommendedName>
        <fullName evidence="3">Copper chaperone CopZ</fullName>
    </recommendedName>
</protein>
<dbReference type="OrthoDB" id="1036397at2"/>
<proteinExistence type="predicted"/>
<evidence type="ECO:0008006" key="3">
    <source>
        <dbReference type="Google" id="ProtNLM"/>
    </source>
</evidence>
<dbReference type="AlphaFoldDB" id="A0A173M9G7"/>
<dbReference type="RefSeq" id="WP_076379498.1">
    <property type="nucleotide sequence ID" value="NZ_AP017422.1"/>
</dbReference>
<gene>
    <name evidence="1" type="ORF">SAMN05421788_104146</name>
</gene>
<dbReference type="EMBL" id="FTOR01000004">
    <property type="protein sequence ID" value="SIT15278.1"/>
    <property type="molecule type" value="Genomic_DNA"/>
</dbReference>
<accession>A0A173M9G7</accession>
<name>A0A173M9G7_9BACT</name>
<sequence>MYADTKQILIFKTNIRTPKDHHAVKNSLDTHQQISQWNIDMQDVDCVLRIESYQVKTHEIIALINSQGYQCSELE</sequence>